<keyword evidence="5 9" id="KW-1133">Transmembrane helix</keyword>
<evidence type="ECO:0000256" key="6">
    <source>
        <dbReference type="ARBA" id="ARBA00023136"/>
    </source>
</evidence>
<comment type="subcellular location">
    <subcellularLocation>
        <location evidence="1 8">Cell membrane</location>
        <topology evidence="1 8">Multi-pass membrane protein</topology>
    </subcellularLocation>
</comment>
<evidence type="ECO:0000256" key="9">
    <source>
        <dbReference type="SAM" id="Phobius"/>
    </source>
</evidence>
<feature type="transmembrane region" description="Helical" evidence="9">
    <location>
        <begin position="58"/>
        <end position="79"/>
    </location>
</feature>
<keyword evidence="4 8" id="KW-0812">Transmembrane</keyword>
<keyword evidence="3" id="KW-1003">Cell membrane</keyword>
<evidence type="ECO:0000313" key="10">
    <source>
        <dbReference type="EMBL" id="MDF1585309.1"/>
    </source>
</evidence>
<dbReference type="GO" id="GO:0031460">
    <property type="term" value="P:glycine betaine transport"/>
    <property type="evidence" value="ECO:0007669"/>
    <property type="project" value="TreeGrafter"/>
</dbReference>
<evidence type="ECO:0000256" key="8">
    <source>
        <dbReference type="RuleBase" id="RU003942"/>
    </source>
</evidence>
<dbReference type="PANTHER" id="PTHR30561">
    <property type="entry name" value="SMR FAMILY PROTON-DEPENDENT DRUG EFFLUX TRANSPORTER SUGE"/>
    <property type="match status" value="1"/>
</dbReference>
<evidence type="ECO:0000256" key="5">
    <source>
        <dbReference type="ARBA" id="ARBA00022989"/>
    </source>
</evidence>
<evidence type="ECO:0000256" key="3">
    <source>
        <dbReference type="ARBA" id="ARBA00022475"/>
    </source>
</evidence>
<evidence type="ECO:0000256" key="7">
    <source>
        <dbReference type="ARBA" id="ARBA00038032"/>
    </source>
</evidence>
<comment type="caution">
    <text evidence="10">The sequence shown here is derived from an EMBL/GenBank/DDBJ whole genome shotgun (WGS) entry which is preliminary data.</text>
</comment>
<keyword evidence="2" id="KW-0813">Transport</keyword>
<feature type="transmembrane region" description="Helical" evidence="9">
    <location>
        <begin position="30"/>
        <end position="51"/>
    </location>
</feature>
<dbReference type="AlphaFoldDB" id="A0AAP3UYV5"/>
<evidence type="ECO:0000313" key="11">
    <source>
        <dbReference type="Proteomes" id="UP001301140"/>
    </source>
</evidence>
<sequence length="110" mass="11580">MPAYLYLAAAIVAEVIATSALKAADGFTRLWPSLLVIVGYAAAFWLLTHVVRTVPVGVAYAIWSGMGVVLVALIAAVIYRQIPDLAAILGMAMIVGGVVVIQLFSRTVAH</sequence>
<evidence type="ECO:0000256" key="1">
    <source>
        <dbReference type="ARBA" id="ARBA00004651"/>
    </source>
</evidence>
<gene>
    <name evidence="10" type="ORF">PZ740_02795</name>
</gene>
<dbReference type="Proteomes" id="UP001301140">
    <property type="component" value="Unassembled WGS sequence"/>
</dbReference>
<comment type="similarity">
    <text evidence="7 8">Belongs to the drug/metabolite transporter (DMT) superfamily. Small multidrug resistance (SMR) (TC 2.A.7.1) family.</text>
</comment>
<dbReference type="EMBL" id="JARGEQ010000016">
    <property type="protein sequence ID" value="MDF1585309.1"/>
    <property type="molecule type" value="Genomic_DNA"/>
</dbReference>
<proteinExistence type="inferred from homology"/>
<name>A0AAP3UYV5_9PROT</name>
<reference evidence="10 11" key="1">
    <citation type="submission" date="2023-03" db="EMBL/GenBank/DDBJ databases">
        <title>YIM 152171 draft genome.</title>
        <authorList>
            <person name="Yang Z."/>
        </authorList>
    </citation>
    <scope>NUCLEOTIDE SEQUENCE [LARGE SCALE GENOMIC DNA]</scope>
    <source>
        <strain evidence="10 11">YIM 152171</strain>
    </source>
</reference>
<keyword evidence="11" id="KW-1185">Reference proteome</keyword>
<dbReference type="GO" id="GO:1990961">
    <property type="term" value="P:xenobiotic detoxification by transmembrane export across the plasma membrane"/>
    <property type="evidence" value="ECO:0007669"/>
    <property type="project" value="UniProtKB-ARBA"/>
</dbReference>
<dbReference type="InterPro" id="IPR000390">
    <property type="entry name" value="Small_drug/metabolite_transptr"/>
</dbReference>
<dbReference type="InterPro" id="IPR045324">
    <property type="entry name" value="Small_multidrug_res"/>
</dbReference>
<feature type="transmembrane region" description="Helical" evidence="9">
    <location>
        <begin position="85"/>
        <end position="104"/>
    </location>
</feature>
<dbReference type="Gene3D" id="1.10.3730.20">
    <property type="match status" value="1"/>
</dbReference>
<keyword evidence="6 9" id="KW-0472">Membrane</keyword>
<dbReference type="FunFam" id="1.10.3730.20:FF:000001">
    <property type="entry name" value="Quaternary ammonium compound resistance transporter SugE"/>
    <property type="match status" value="1"/>
</dbReference>
<dbReference type="PANTHER" id="PTHR30561:SF1">
    <property type="entry name" value="MULTIDRUG TRANSPORTER EMRE"/>
    <property type="match status" value="1"/>
</dbReference>
<protein>
    <submittedName>
        <fullName evidence="10">SMR family transporter</fullName>
    </submittedName>
</protein>
<dbReference type="SUPFAM" id="SSF103481">
    <property type="entry name" value="Multidrug resistance efflux transporter EmrE"/>
    <property type="match status" value="1"/>
</dbReference>
<dbReference type="Pfam" id="PF00893">
    <property type="entry name" value="Multi_Drug_Res"/>
    <property type="match status" value="1"/>
</dbReference>
<dbReference type="GO" id="GO:0005886">
    <property type="term" value="C:plasma membrane"/>
    <property type="evidence" value="ECO:0007669"/>
    <property type="project" value="UniProtKB-SubCell"/>
</dbReference>
<dbReference type="InterPro" id="IPR037185">
    <property type="entry name" value="EmrE-like"/>
</dbReference>
<accession>A0AAP3UYV5</accession>
<organism evidence="10 11">
    <name type="scientific">Marinimicrococcus flavescens</name>
    <dbReference type="NCBI Taxonomy" id="3031815"/>
    <lineage>
        <taxon>Bacteria</taxon>
        <taxon>Pseudomonadati</taxon>
        <taxon>Pseudomonadota</taxon>
        <taxon>Alphaproteobacteria</taxon>
        <taxon>Geminicoccales</taxon>
        <taxon>Geminicoccaceae</taxon>
        <taxon>Marinimicrococcus</taxon>
    </lineage>
</organism>
<evidence type="ECO:0000256" key="2">
    <source>
        <dbReference type="ARBA" id="ARBA00022448"/>
    </source>
</evidence>
<dbReference type="GO" id="GO:0015199">
    <property type="term" value="F:amino-acid betaine transmembrane transporter activity"/>
    <property type="evidence" value="ECO:0007669"/>
    <property type="project" value="TreeGrafter"/>
</dbReference>
<dbReference type="RefSeq" id="WP_327787724.1">
    <property type="nucleotide sequence ID" value="NZ_JARGEQ010000016.1"/>
</dbReference>
<dbReference type="GO" id="GO:0015297">
    <property type="term" value="F:antiporter activity"/>
    <property type="evidence" value="ECO:0007669"/>
    <property type="project" value="TreeGrafter"/>
</dbReference>
<dbReference type="GO" id="GO:0015220">
    <property type="term" value="F:choline transmembrane transporter activity"/>
    <property type="evidence" value="ECO:0007669"/>
    <property type="project" value="TreeGrafter"/>
</dbReference>
<evidence type="ECO:0000256" key="4">
    <source>
        <dbReference type="ARBA" id="ARBA00022692"/>
    </source>
</evidence>